<accession>A0A9W6U0V4</accession>
<dbReference type="AlphaFoldDB" id="A0A9W6U0V4"/>
<feature type="compositionally biased region" description="Basic and acidic residues" evidence="1">
    <location>
        <begin position="95"/>
        <end position="111"/>
    </location>
</feature>
<gene>
    <name evidence="2" type="ORF">Pfra01_000380000</name>
</gene>
<evidence type="ECO:0000313" key="3">
    <source>
        <dbReference type="Proteomes" id="UP001165121"/>
    </source>
</evidence>
<feature type="region of interest" description="Disordered" evidence="1">
    <location>
        <begin position="77"/>
        <end position="131"/>
    </location>
</feature>
<organism evidence="2 3">
    <name type="scientific">Phytophthora fragariaefolia</name>
    <dbReference type="NCBI Taxonomy" id="1490495"/>
    <lineage>
        <taxon>Eukaryota</taxon>
        <taxon>Sar</taxon>
        <taxon>Stramenopiles</taxon>
        <taxon>Oomycota</taxon>
        <taxon>Peronosporomycetes</taxon>
        <taxon>Peronosporales</taxon>
        <taxon>Peronosporaceae</taxon>
        <taxon>Phytophthora</taxon>
    </lineage>
</organism>
<comment type="caution">
    <text evidence="2">The sequence shown here is derived from an EMBL/GenBank/DDBJ whole genome shotgun (WGS) entry which is preliminary data.</text>
</comment>
<reference evidence="2" key="1">
    <citation type="submission" date="2023-04" db="EMBL/GenBank/DDBJ databases">
        <title>Phytophthora fragariaefolia NBRC 109709.</title>
        <authorList>
            <person name="Ichikawa N."/>
            <person name="Sato H."/>
            <person name="Tonouchi N."/>
        </authorList>
    </citation>
    <scope>NUCLEOTIDE SEQUENCE</scope>
    <source>
        <strain evidence="2">NBRC 109709</strain>
    </source>
</reference>
<evidence type="ECO:0000256" key="1">
    <source>
        <dbReference type="SAM" id="MobiDB-lite"/>
    </source>
</evidence>
<proteinExistence type="predicted"/>
<sequence length="131" mass="13832">MTKISDSDILSALKARMGLQADSQADAATTNTAFWSQLRTALTTSHGTFGLEHLYTLAKAIITGDSAAKTEGVVVVLPSPSNRGSKPVSASTNSKPEEPRKQSPSSKERVRTWPSAGPPCTEVPCSLQSKC</sequence>
<dbReference type="Proteomes" id="UP001165121">
    <property type="component" value="Unassembled WGS sequence"/>
</dbReference>
<feature type="compositionally biased region" description="Polar residues" evidence="1">
    <location>
        <begin position="79"/>
        <end position="94"/>
    </location>
</feature>
<keyword evidence="3" id="KW-1185">Reference proteome</keyword>
<name>A0A9W6U0V4_9STRA</name>
<evidence type="ECO:0000313" key="2">
    <source>
        <dbReference type="EMBL" id="GMF23669.1"/>
    </source>
</evidence>
<dbReference type="EMBL" id="BSXT01000292">
    <property type="protein sequence ID" value="GMF23669.1"/>
    <property type="molecule type" value="Genomic_DNA"/>
</dbReference>
<protein>
    <submittedName>
        <fullName evidence="2">Unnamed protein product</fullName>
    </submittedName>
</protein>